<dbReference type="AlphaFoldDB" id="A0A8K0GXT8"/>
<dbReference type="InterPro" id="IPR013094">
    <property type="entry name" value="AB_hydrolase_3"/>
</dbReference>
<feature type="region of interest" description="Disordered" evidence="2">
    <location>
        <begin position="1"/>
        <end position="66"/>
    </location>
</feature>
<dbReference type="SUPFAM" id="SSF53474">
    <property type="entry name" value="alpha/beta-Hydrolases"/>
    <property type="match status" value="1"/>
</dbReference>
<dbReference type="Gene3D" id="3.40.50.1820">
    <property type="entry name" value="alpha/beta hydrolase"/>
    <property type="match status" value="1"/>
</dbReference>
<evidence type="ECO:0000256" key="1">
    <source>
        <dbReference type="ARBA" id="ARBA00010515"/>
    </source>
</evidence>
<evidence type="ECO:0000313" key="4">
    <source>
        <dbReference type="EMBL" id="KAF3442273.1"/>
    </source>
</evidence>
<evidence type="ECO:0000256" key="2">
    <source>
        <dbReference type="SAM" id="MobiDB-lite"/>
    </source>
</evidence>
<dbReference type="GO" id="GO:0016787">
    <property type="term" value="F:hydrolase activity"/>
    <property type="evidence" value="ECO:0007669"/>
    <property type="project" value="InterPro"/>
</dbReference>
<dbReference type="EMBL" id="VOIH02000007">
    <property type="protein sequence ID" value="KAF3442273.1"/>
    <property type="molecule type" value="Genomic_DNA"/>
</dbReference>
<dbReference type="InterPro" id="IPR050466">
    <property type="entry name" value="Carboxylest/Gibb_receptor"/>
</dbReference>
<name>A0A8K0GXT8_9ROSA</name>
<proteinExistence type="inferred from homology"/>
<dbReference type="PANTHER" id="PTHR23024">
    <property type="entry name" value="ARYLACETAMIDE DEACETYLASE"/>
    <property type="match status" value="1"/>
</dbReference>
<keyword evidence="5" id="KW-1185">Reference proteome</keyword>
<gene>
    <name evidence="4" type="ORF">FNV43_RR16189</name>
</gene>
<dbReference type="Pfam" id="PF07859">
    <property type="entry name" value="Abhydrolase_3"/>
    <property type="match status" value="1"/>
</dbReference>
<dbReference type="InterPro" id="IPR029058">
    <property type="entry name" value="AB_hydrolase_fold"/>
</dbReference>
<dbReference type="PANTHER" id="PTHR23024:SF113">
    <property type="entry name" value="CARBOXYLESTERASE 8-RELATED"/>
    <property type="match status" value="1"/>
</dbReference>
<dbReference type="Proteomes" id="UP000796880">
    <property type="component" value="Unassembled WGS sequence"/>
</dbReference>
<comment type="similarity">
    <text evidence="1">Belongs to the 'GDXG' lipolytic enzyme family.</text>
</comment>
<evidence type="ECO:0000259" key="3">
    <source>
        <dbReference type="Pfam" id="PF07859"/>
    </source>
</evidence>
<feature type="compositionally biased region" description="Low complexity" evidence="2">
    <location>
        <begin position="8"/>
        <end position="19"/>
    </location>
</feature>
<reference evidence="4" key="1">
    <citation type="submission" date="2020-03" db="EMBL/GenBank/DDBJ databases">
        <title>A high-quality chromosome-level genome assembly of a woody plant with both climbing and erect habits, Rhamnella rubrinervis.</title>
        <authorList>
            <person name="Lu Z."/>
            <person name="Yang Y."/>
            <person name="Zhu X."/>
            <person name="Sun Y."/>
        </authorList>
    </citation>
    <scope>NUCLEOTIDE SEQUENCE</scope>
    <source>
        <strain evidence="4">BYM</strain>
        <tissue evidence="4">Leaf</tissue>
    </source>
</reference>
<evidence type="ECO:0000313" key="5">
    <source>
        <dbReference type="Proteomes" id="UP000796880"/>
    </source>
</evidence>
<dbReference type="OrthoDB" id="408631at2759"/>
<organism evidence="4 5">
    <name type="scientific">Rhamnella rubrinervis</name>
    <dbReference type="NCBI Taxonomy" id="2594499"/>
    <lineage>
        <taxon>Eukaryota</taxon>
        <taxon>Viridiplantae</taxon>
        <taxon>Streptophyta</taxon>
        <taxon>Embryophyta</taxon>
        <taxon>Tracheophyta</taxon>
        <taxon>Spermatophyta</taxon>
        <taxon>Magnoliopsida</taxon>
        <taxon>eudicotyledons</taxon>
        <taxon>Gunneridae</taxon>
        <taxon>Pentapetalae</taxon>
        <taxon>rosids</taxon>
        <taxon>fabids</taxon>
        <taxon>Rosales</taxon>
        <taxon>Rhamnaceae</taxon>
        <taxon>rhamnoid group</taxon>
        <taxon>Rhamneae</taxon>
        <taxon>Rhamnella</taxon>
    </lineage>
</organism>
<protein>
    <recommendedName>
        <fullName evidence="3">Alpha/beta hydrolase fold-3 domain-containing protein</fullName>
    </recommendedName>
</protein>
<feature type="domain" description="Alpha/beta hydrolase fold-3" evidence="3">
    <location>
        <begin position="96"/>
        <end position="321"/>
    </location>
</feature>
<comment type="caution">
    <text evidence="4">The sequence shown here is derived from an EMBL/GenBank/DDBJ whole genome shotgun (WGS) entry which is preliminary data.</text>
</comment>
<sequence>MAESTATSPNSSSSSSPSPYKLLNVVPNPDGSLTRHSVFPTVPATDSNTTGADELDPPPLVHSKDIPLNPTTKTFLRLFKPRNIVPQNPNTRLPLIIYFHGGGFVLFSVASLPFHESCSRMAVEFQALILSVNFRLAPEHRLPAAYDDAVDAILWARDQARDVNGCDSWLRDCVDFSNCFLMGSSAGGTIVYHAALRVLDLDLSPLEISGLILNQPYFGGVQRTESEMRFINDRILPLPLNDLMWGLALPEGCDRDHEYSNPMVNEGGGSYGEKIKRLQRCLVRGYGGDPLVDRQREFVEMLKKHGVEVDAEIDESGHHGVELFDSAKATALYNIILGFINTSAASQNKVEVAKSTM</sequence>
<accession>A0A8K0GXT8</accession>